<dbReference type="AlphaFoldDB" id="A0AAV0B8Y3"/>
<name>A0AAV0B8Y3_PHAPC</name>
<sequence>MNKNNLKTRLPLLNQHNFFVWLIKIASFLQAKKLYQLILGNHLDLPTRDNKGKFINLNNFLKEKLDITHSIIITNIDNSLLCQLAVDGGEDNPIKLLANIVRFGSLNKQANVFRAWMKIELLQLRDNNIEKFILSFYKCVSELRMLDVAVDKENLAYNILAKSPDSLGSV</sequence>
<proteinExistence type="predicted"/>
<reference evidence="1" key="1">
    <citation type="submission" date="2022-06" db="EMBL/GenBank/DDBJ databases">
        <authorList>
            <consortium name="SYNGENTA / RWTH Aachen University"/>
        </authorList>
    </citation>
    <scope>NUCLEOTIDE SEQUENCE</scope>
</reference>
<comment type="caution">
    <text evidence="1">The sequence shown here is derived from an EMBL/GenBank/DDBJ whole genome shotgun (WGS) entry which is preliminary data.</text>
</comment>
<keyword evidence="2" id="KW-1185">Reference proteome</keyword>
<accession>A0AAV0B8Y3</accession>
<evidence type="ECO:0000313" key="1">
    <source>
        <dbReference type="EMBL" id="CAH7682128.1"/>
    </source>
</evidence>
<gene>
    <name evidence="1" type="ORF">PPACK8108_LOCUS14850</name>
</gene>
<protein>
    <submittedName>
        <fullName evidence="1">Uncharacterized protein</fullName>
    </submittedName>
</protein>
<dbReference type="Proteomes" id="UP001153365">
    <property type="component" value="Unassembled WGS sequence"/>
</dbReference>
<dbReference type="EMBL" id="CALTRL010003869">
    <property type="protein sequence ID" value="CAH7682128.1"/>
    <property type="molecule type" value="Genomic_DNA"/>
</dbReference>
<evidence type="ECO:0000313" key="2">
    <source>
        <dbReference type="Proteomes" id="UP001153365"/>
    </source>
</evidence>
<organism evidence="1 2">
    <name type="scientific">Phakopsora pachyrhizi</name>
    <name type="common">Asian soybean rust disease fungus</name>
    <dbReference type="NCBI Taxonomy" id="170000"/>
    <lineage>
        <taxon>Eukaryota</taxon>
        <taxon>Fungi</taxon>
        <taxon>Dikarya</taxon>
        <taxon>Basidiomycota</taxon>
        <taxon>Pucciniomycotina</taxon>
        <taxon>Pucciniomycetes</taxon>
        <taxon>Pucciniales</taxon>
        <taxon>Phakopsoraceae</taxon>
        <taxon>Phakopsora</taxon>
    </lineage>
</organism>